<feature type="transmembrane region" description="Helical" evidence="5">
    <location>
        <begin position="198"/>
        <end position="230"/>
    </location>
</feature>
<feature type="transmembrane region" description="Helical" evidence="5">
    <location>
        <begin position="78"/>
        <end position="103"/>
    </location>
</feature>
<keyword evidence="4 5" id="KW-0472">Membrane</keyword>
<dbReference type="Pfam" id="PF07264">
    <property type="entry name" value="EI24"/>
    <property type="match status" value="1"/>
</dbReference>
<dbReference type="HOGENOM" id="CLU_081565_0_1_5"/>
<sequence>MPVNHLFPLLAATRGPAMFVALSRAFAQLPDPRLRRVLLRSVGLTLLGVVLLGVGAAVGVDLLQTTGIGWLETALDGLAGLGVMALTLVFFPSLVAVMAGLFLDEVADAVEARYYPALGQPRRVPLGEGVRLAGRFALISLGLNLVALPLYLIPGVNMVLFYGLNGYLISREFFEQAAHRRLPPAEARALRKRHQGQVWALGAVLAFLGTLPGLNLLLPLVGTACLVHLVERLRPAGSPS</sequence>
<evidence type="ECO:0000256" key="5">
    <source>
        <dbReference type="SAM" id="Phobius"/>
    </source>
</evidence>
<evidence type="ECO:0000256" key="3">
    <source>
        <dbReference type="ARBA" id="ARBA00022989"/>
    </source>
</evidence>
<evidence type="ECO:0000313" key="6">
    <source>
        <dbReference type="EMBL" id="CCG07719.1"/>
    </source>
</evidence>
<organism evidence="6 7">
    <name type="scientific">Pararhodospirillum photometricum DSM 122</name>
    <dbReference type="NCBI Taxonomy" id="1150469"/>
    <lineage>
        <taxon>Bacteria</taxon>
        <taxon>Pseudomonadati</taxon>
        <taxon>Pseudomonadota</taxon>
        <taxon>Alphaproteobacteria</taxon>
        <taxon>Rhodospirillales</taxon>
        <taxon>Rhodospirillaceae</taxon>
        <taxon>Pararhodospirillum</taxon>
    </lineage>
</organism>
<evidence type="ECO:0000256" key="2">
    <source>
        <dbReference type="ARBA" id="ARBA00022692"/>
    </source>
</evidence>
<dbReference type="STRING" id="1150469.RSPPHO_01093"/>
<evidence type="ECO:0000256" key="1">
    <source>
        <dbReference type="ARBA" id="ARBA00004141"/>
    </source>
</evidence>
<feature type="transmembrane region" description="Helical" evidence="5">
    <location>
        <begin position="38"/>
        <end position="58"/>
    </location>
</feature>
<evidence type="ECO:0000313" key="7">
    <source>
        <dbReference type="Proteomes" id="UP000033220"/>
    </source>
</evidence>
<dbReference type="InterPro" id="IPR059112">
    <property type="entry name" value="CysZ/EI24"/>
</dbReference>
<accession>H6SS40</accession>
<evidence type="ECO:0008006" key="8">
    <source>
        <dbReference type="Google" id="ProtNLM"/>
    </source>
</evidence>
<name>H6SS40_PARPM</name>
<dbReference type="KEGG" id="rpm:RSPPHO_01093"/>
<reference evidence="6 7" key="1">
    <citation type="submission" date="2012-02" db="EMBL/GenBank/DDBJ databases">
        <title>Shotgun genome sequence of Phaeospirillum photometricum DSM 122.</title>
        <authorList>
            <person name="Duquesne K."/>
            <person name="Sturgis J."/>
        </authorList>
    </citation>
    <scope>NUCLEOTIDE SEQUENCE [LARGE SCALE GENOMIC DNA]</scope>
    <source>
        <strain evidence="7">DSM122</strain>
    </source>
</reference>
<evidence type="ECO:0000256" key="4">
    <source>
        <dbReference type="ARBA" id="ARBA00023136"/>
    </source>
</evidence>
<keyword evidence="3 5" id="KW-1133">Transmembrane helix</keyword>
<comment type="subcellular location">
    <subcellularLocation>
        <location evidence="1">Membrane</location>
        <topology evidence="1">Multi-pass membrane protein</topology>
    </subcellularLocation>
</comment>
<dbReference type="EMBL" id="HE663493">
    <property type="protein sequence ID" value="CCG07719.1"/>
    <property type="molecule type" value="Genomic_DNA"/>
</dbReference>
<protein>
    <recommendedName>
        <fullName evidence="8">CysZ-like protein</fullName>
    </recommendedName>
</protein>
<dbReference type="PATRIC" id="fig|1150469.3.peg.1244"/>
<gene>
    <name evidence="6" type="ORF">RSPPHO_01093</name>
</gene>
<dbReference type="eggNOG" id="COG2981">
    <property type="taxonomic scope" value="Bacteria"/>
</dbReference>
<keyword evidence="7" id="KW-1185">Reference proteome</keyword>
<proteinExistence type="predicted"/>
<keyword evidence="2 5" id="KW-0812">Transmembrane</keyword>
<dbReference type="AlphaFoldDB" id="H6SS40"/>
<dbReference type="Proteomes" id="UP000033220">
    <property type="component" value="Chromosome DSM 122"/>
</dbReference>